<feature type="region of interest" description="Disordered" evidence="1">
    <location>
        <begin position="65"/>
        <end position="95"/>
    </location>
</feature>
<reference evidence="2 3" key="1">
    <citation type="journal article" date="2019" name="Int. J. Syst. Evol. Microbiol.">
        <title>The Global Catalogue of Microorganisms (GCM) 10K type strain sequencing project: providing services to taxonomists for standard genome sequencing and annotation.</title>
        <authorList>
            <consortium name="The Broad Institute Genomics Platform"/>
            <consortium name="The Broad Institute Genome Sequencing Center for Infectious Disease"/>
            <person name="Wu L."/>
            <person name="Ma J."/>
        </authorList>
    </citation>
    <scope>NUCLEOTIDE SEQUENCE [LARGE SCALE GENOMIC DNA]</scope>
    <source>
        <strain evidence="2 3">JCM 13002</strain>
    </source>
</reference>
<dbReference type="RefSeq" id="WP_344625370.1">
    <property type="nucleotide sequence ID" value="NZ_BAAALD010000043.1"/>
</dbReference>
<proteinExistence type="predicted"/>
<accession>A0ABN1TNX7</accession>
<protein>
    <submittedName>
        <fullName evidence="2">Uncharacterized protein</fullName>
    </submittedName>
</protein>
<dbReference type="EMBL" id="BAAALD010000043">
    <property type="protein sequence ID" value="GAA1096186.1"/>
    <property type="molecule type" value="Genomic_DNA"/>
</dbReference>
<sequence>MTHAPTDTGVLPQTALAKLTELRELAAGAVESWESGDLPAAHRAVTAAASVAAAVLDVLAEAEAEAQAHARAAADRRPADPGSPPAAGPVGHWWG</sequence>
<gene>
    <name evidence="2" type="ORF">GCM10009663_44200</name>
</gene>
<keyword evidence="3" id="KW-1185">Reference proteome</keyword>
<name>A0ABN1TNX7_9ACTN</name>
<dbReference type="Proteomes" id="UP001499987">
    <property type="component" value="Unassembled WGS sequence"/>
</dbReference>
<evidence type="ECO:0000256" key="1">
    <source>
        <dbReference type="SAM" id="MobiDB-lite"/>
    </source>
</evidence>
<evidence type="ECO:0000313" key="3">
    <source>
        <dbReference type="Proteomes" id="UP001499987"/>
    </source>
</evidence>
<organism evidence="2 3">
    <name type="scientific">Kitasatospora arboriphila</name>
    <dbReference type="NCBI Taxonomy" id="258052"/>
    <lineage>
        <taxon>Bacteria</taxon>
        <taxon>Bacillati</taxon>
        <taxon>Actinomycetota</taxon>
        <taxon>Actinomycetes</taxon>
        <taxon>Kitasatosporales</taxon>
        <taxon>Streptomycetaceae</taxon>
        <taxon>Kitasatospora</taxon>
    </lineage>
</organism>
<feature type="compositionally biased region" description="Basic and acidic residues" evidence="1">
    <location>
        <begin position="66"/>
        <end position="79"/>
    </location>
</feature>
<evidence type="ECO:0000313" key="2">
    <source>
        <dbReference type="EMBL" id="GAA1096186.1"/>
    </source>
</evidence>
<comment type="caution">
    <text evidence="2">The sequence shown here is derived from an EMBL/GenBank/DDBJ whole genome shotgun (WGS) entry which is preliminary data.</text>
</comment>